<gene>
    <name evidence="1" type="ORF">DPMN_023431</name>
</gene>
<evidence type="ECO:0000313" key="1">
    <source>
        <dbReference type="EMBL" id="KAH3860530.1"/>
    </source>
</evidence>
<reference evidence="1" key="1">
    <citation type="journal article" date="2019" name="bioRxiv">
        <title>The Genome of the Zebra Mussel, Dreissena polymorpha: A Resource for Invasive Species Research.</title>
        <authorList>
            <person name="McCartney M.A."/>
            <person name="Auch B."/>
            <person name="Kono T."/>
            <person name="Mallez S."/>
            <person name="Zhang Y."/>
            <person name="Obille A."/>
            <person name="Becker A."/>
            <person name="Abrahante J.E."/>
            <person name="Garbe J."/>
            <person name="Badalamenti J.P."/>
            <person name="Herman A."/>
            <person name="Mangelson H."/>
            <person name="Liachko I."/>
            <person name="Sullivan S."/>
            <person name="Sone E.D."/>
            <person name="Koren S."/>
            <person name="Silverstein K.A.T."/>
            <person name="Beckman K.B."/>
            <person name="Gohl D.M."/>
        </authorList>
    </citation>
    <scope>NUCLEOTIDE SEQUENCE</scope>
    <source>
        <strain evidence="1">Duluth1</strain>
        <tissue evidence="1">Whole animal</tissue>
    </source>
</reference>
<reference evidence="1" key="2">
    <citation type="submission" date="2020-11" db="EMBL/GenBank/DDBJ databases">
        <authorList>
            <person name="McCartney M.A."/>
            <person name="Auch B."/>
            <person name="Kono T."/>
            <person name="Mallez S."/>
            <person name="Becker A."/>
            <person name="Gohl D.M."/>
            <person name="Silverstein K.A.T."/>
            <person name="Koren S."/>
            <person name="Bechman K.B."/>
            <person name="Herman A."/>
            <person name="Abrahante J.E."/>
            <person name="Garbe J."/>
        </authorList>
    </citation>
    <scope>NUCLEOTIDE SEQUENCE</scope>
    <source>
        <strain evidence="1">Duluth1</strain>
        <tissue evidence="1">Whole animal</tissue>
    </source>
</reference>
<organism evidence="1 2">
    <name type="scientific">Dreissena polymorpha</name>
    <name type="common">Zebra mussel</name>
    <name type="synonym">Mytilus polymorpha</name>
    <dbReference type="NCBI Taxonomy" id="45954"/>
    <lineage>
        <taxon>Eukaryota</taxon>
        <taxon>Metazoa</taxon>
        <taxon>Spiralia</taxon>
        <taxon>Lophotrochozoa</taxon>
        <taxon>Mollusca</taxon>
        <taxon>Bivalvia</taxon>
        <taxon>Autobranchia</taxon>
        <taxon>Heteroconchia</taxon>
        <taxon>Euheterodonta</taxon>
        <taxon>Imparidentia</taxon>
        <taxon>Neoheterodontei</taxon>
        <taxon>Myida</taxon>
        <taxon>Dreissenoidea</taxon>
        <taxon>Dreissenidae</taxon>
        <taxon>Dreissena</taxon>
    </lineage>
</organism>
<dbReference type="EMBL" id="JAIWYP010000002">
    <property type="protein sequence ID" value="KAH3860530.1"/>
    <property type="molecule type" value="Genomic_DNA"/>
</dbReference>
<evidence type="ECO:0000313" key="2">
    <source>
        <dbReference type="Proteomes" id="UP000828390"/>
    </source>
</evidence>
<proteinExistence type="predicted"/>
<keyword evidence="2" id="KW-1185">Reference proteome</keyword>
<accession>A0A9D4LM41</accession>
<protein>
    <submittedName>
        <fullName evidence="1">Uncharacterized protein</fullName>
    </submittedName>
</protein>
<dbReference type="AlphaFoldDB" id="A0A9D4LM41"/>
<dbReference type="Proteomes" id="UP000828390">
    <property type="component" value="Unassembled WGS sequence"/>
</dbReference>
<name>A0A9D4LM41_DREPO</name>
<comment type="caution">
    <text evidence="1">The sequence shown here is derived from an EMBL/GenBank/DDBJ whole genome shotgun (WGS) entry which is preliminary data.</text>
</comment>
<sequence length="108" mass="12529">MLKFYEDWTIRKNAPPPGSNKNLLTKFYGELKTNVASRESKLKKKAPPPGRHVFQPTDIIGTNVLRKTNHSNAPPQGRHVFQQTRFLFDREINVASRMLTRQLFTLHD</sequence>